<evidence type="ECO:0000313" key="2">
    <source>
        <dbReference type="EnsemblMetazoa" id="GBRI029392-PA"/>
    </source>
</evidence>
<keyword evidence="1" id="KW-1133">Transmembrane helix</keyword>
<dbReference type="AlphaFoldDB" id="A0A1A9WRF6"/>
<dbReference type="Proteomes" id="UP000091820">
    <property type="component" value="Unassembled WGS sequence"/>
</dbReference>
<proteinExistence type="predicted"/>
<keyword evidence="1" id="KW-0472">Membrane</keyword>
<evidence type="ECO:0000313" key="3">
    <source>
        <dbReference type="Proteomes" id="UP000091820"/>
    </source>
</evidence>
<keyword evidence="3" id="KW-1185">Reference proteome</keyword>
<reference evidence="2" key="2">
    <citation type="submission" date="2020-05" db="UniProtKB">
        <authorList>
            <consortium name="EnsemblMetazoa"/>
        </authorList>
    </citation>
    <scope>IDENTIFICATION</scope>
    <source>
        <strain evidence="2">IAEA</strain>
    </source>
</reference>
<dbReference type="VEuPathDB" id="VectorBase:GBRI029392"/>
<keyword evidence="1" id="KW-0812">Transmembrane</keyword>
<feature type="transmembrane region" description="Helical" evidence="1">
    <location>
        <begin position="30"/>
        <end position="49"/>
    </location>
</feature>
<evidence type="ECO:0000256" key="1">
    <source>
        <dbReference type="SAM" id="Phobius"/>
    </source>
</evidence>
<protein>
    <submittedName>
        <fullName evidence="2">Uncharacterized protein</fullName>
    </submittedName>
</protein>
<reference evidence="3" key="1">
    <citation type="submission" date="2014-03" db="EMBL/GenBank/DDBJ databases">
        <authorList>
            <person name="Aksoy S."/>
            <person name="Warren W."/>
            <person name="Wilson R.K."/>
        </authorList>
    </citation>
    <scope>NUCLEOTIDE SEQUENCE [LARGE SCALE GENOMIC DNA]</scope>
    <source>
        <strain evidence="3">IAEA</strain>
    </source>
</reference>
<sequence>MFVTSNYRFTTTTTTTTTTRKIFKDITSGLVLNLQNFHILAVVGVGAIIKYRFAMMISLSEDLEDNLKLSPILEKSFESIIVILIFNNKPSKKHSAHITDARWKTRKPILMLMTTYQKIFPDISFFTMNDC</sequence>
<accession>A0A1A9WRF6</accession>
<organism evidence="2 3">
    <name type="scientific">Glossina brevipalpis</name>
    <dbReference type="NCBI Taxonomy" id="37001"/>
    <lineage>
        <taxon>Eukaryota</taxon>
        <taxon>Metazoa</taxon>
        <taxon>Ecdysozoa</taxon>
        <taxon>Arthropoda</taxon>
        <taxon>Hexapoda</taxon>
        <taxon>Insecta</taxon>
        <taxon>Pterygota</taxon>
        <taxon>Neoptera</taxon>
        <taxon>Endopterygota</taxon>
        <taxon>Diptera</taxon>
        <taxon>Brachycera</taxon>
        <taxon>Muscomorpha</taxon>
        <taxon>Hippoboscoidea</taxon>
        <taxon>Glossinidae</taxon>
        <taxon>Glossina</taxon>
    </lineage>
</organism>
<name>A0A1A9WRF6_9MUSC</name>
<dbReference type="EnsemblMetazoa" id="GBRI029392-RA">
    <property type="protein sequence ID" value="GBRI029392-PA"/>
    <property type="gene ID" value="GBRI029392"/>
</dbReference>